<keyword evidence="5 6" id="KW-0472">Membrane</keyword>
<feature type="transmembrane region" description="Helical" evidence="6">
    <location>
        <begin position="46"/>
        <end position="67"/>
    </location>
</feature>
<evidence type="ECO:0000256" key="5">
    <source>
        <dbReference type="ARBA" id="ARBA00023136"/>
    </source>
</evidence>
<keyword evidence="4 6" id="KW-1133">Transmembrane helix</keyword>
<dbReference type="EMBL" id="MLJW01000001">
    <property type="protein sequence ID" value="OIR19168.1"/>
    <property type="molecule type" value="Genomic_DNA"/>
</dbReference>
<dbReference type="InterPro" id="IPR017475">
    <property type="entry name" value="EPS_sugar_tfrase"/>
</dbReference>
<dbReference type="EC" id="2.7.8.31" evidence="8"/>
<feature type="transmembrane region" description="Helical" evidence="6">
    <location>
        <begin position="21"/>
        <end position="40"/>
    </location>
</feature>
<organism evidence="8">
    <name type="scientific">mine drainage metagenome</name>
    <dbReference type="NCBI Taxonomy" id="410659"/>
    <lineage>
        <taxon>unclassified sequences</taxon>
        <taxon>metagenomes</taxon>
        <taxon>ecological metagenomes</taxon>
    </lineage>
</organism>
<dbReference type="NCBIfam" id="TIGR03023">
    <property type="entry name" value="WcaJ_sugtrans"/>
    <property type="match status" value="1"/>
</dbReference>
<dbReference type="GO" id="GO:0009242">
    <property type="term" value="P:colanic acid biosynthetic process"/>
    <property type="evidence" value="ECO:0007669"/>
    <property type="project" value="TreeGrafter"/>
</dbReference>
<evidence type="ECO:0000256" key="3">
    <source>
        <dbReference type="ARBA" id="ARBA00022692"/>
    </source>
</evidence>
<dbReference type="Pfam" id="PF13727">
    <property type="entry name" value="CoA_binding_3"/>
    <property type="match status" value="1"/>
</dbReference>
<gene>
    <name evidence="8" type="primary">wcaJ_1</name>
    <name evidence="8" type="ORF">GALL_00470</name>
</gene>
<feature type="transmembrane region" description="Helical" evidence="6">
    <location>
        <begin position="79"/>
        <end position="99"/>
    </location>
</feature>
<dbReference type="InterPro" id="IPR036291">
    <property type="entry name" value="NAD(P)-bd_dom_sf"/>
</dbReference>
<evidence type="ECO:0000256" key="2">
    <source>
        <dbReference type="ARBA" id="ARBA00022679"/>
    </source>
</evidence>
<dbReference type="Gene3D" id="3.40.50.720">
    <property type="entry name" value="NAD(P)-binding Rossmann-like Domain"/>
    <property type="match status" value="1"/>
</dbReference>
<feature type="transmembrane region" description="Helical" evidence="6">
    <location>
        <begin position="281"/>
        <end position="302"/>
    </location>
</feature>
<keyword evidence="3 6" id="KW-0812">Transmembrane</keyword>
<dbReference type="PANTHER" id="PTHR30576:SF21">
    <property type="entry name" value="UDP-GLUCOSE:UNDECAPRENYL-PHOSPHATE GLUCOSE-1-PHOSPHATE TRANSFERASE"/>
    <property type="match status" value="1"/>
</dbReference>
<comment type="subcellular location">
    <subcellularLocation>
        <location evidence="1">Membrane</location>
        <topology evidence="1">Multi-pass membrane protein</topology>
    </subcellularLocation>
</comment>
<name>A0A1J5TSE4_9ZZZZ</name>
<dbReference type="GO" id="GO:0089702">
    <property type="term" value="F:undecaprenyl-phosphate glucose phosphotransferase activity"/>
    <property type="evidence" value="ECO:0007669"/>
    <property type="project" value="UniProtKB-EC"/>
</dbReference>
<reference evidence="8" key="1">
    <citation type="submission" date="2016-10" db="EMBL/GenBank/DDBJ databases">
        <title>Sequence of Gallionella enrichment culture.</title>
        <authorList>
            <person name="Poehlein A."/>
            <person name="Muehling M."/>
            <person name="Daniel R."/>
        </authorList>
    </citation>
    <scope>NUCLEOTIDE SEQUENCE</scope>
</reference>
<comment type="caution">
    <text evidence="8">The sequence shown here is derived from an EMBL/GenBank/DDBJ whole genome shotgun (WGS) entry which is preliminary data.</text>
</comment>
<dbReference type="InterPro" id="IPR017473">
    <property type="entry name" value="Undecaprenyl-P_gluc_Ptfrase"/>
</dbReference>
<evidence type="ECO:0000313" key="8">
    <source>
        <dbReference type="EMBL" id="OIR19168.1"/>
    </source>
</evidence>
<feature type="transmembrane region" description="Helical" evidence="6">
    <location>
        <begin position="111"/>
        <end position="129"/>
    </location>
</feature>
<dbReference type="AlphaFoldDB" id="A0A1J5TSE4"/>
<evidence type="ECO:0000256" key="4">
    <source>
        <dbReference type="ARBA" id="ARBA00022989"/>
    </source>
</evidence>
<evidence type="ECO:0000256" key="6">
    <source>
        <dbReference type="SAM" id="Phobius"/>
    </source>
</evidence>
<feature type="domain" description="Bacterial sugar transferase" evidence="7">
    <location>
        <begin position="276"/>
        <end position="457"/>
    </location>
</feature>
<dbReference type="Pfam" id="PF02397">
    <property type="entry name" value="Bac_transf"/>
    <property type="match status" value="1"/>
</dbReference>
<protein>
    <submittedName>
        <fullName evidence="8">UDP-glucose:undecaprenyl-phosphate glucose-1-phosphate transferase</fullName>
        <ecNumber evidence="8">2.7.8.31</ecNumber>
    </submittedName>
</protein>
<dbReference type="GO" id="GO:0016020">
    <property type="term" value="C:membrane"/>
    <property type="evidence" value="ECO:0007669"/>
    <property type="project" value="UniProtKB-SubCell"/>
</dbReference>
<dbReference type="NCBIfam" id="TIGR03025">
    <property type="entry name" value="EPS_sugtrans"/>
    <property type="match status" value="1"/>
</dbReference>
<proteinExistence type="predicted"/>
<keyword evidence="2 8" id="KW-0808">Transferase</keyword>
<dbReference type="PANTHER" id="PTHR30576">
    <property type="entry name" value="COLANIC BIOSYNTHESIS UDP-GLUCOSE LIPID CARRIER TRANSFERASE"/>
    <property type="match status" value="1"/>
</dbReference>
<sequence length="466" mass="52545">MPYRKGMIRQHGSELSIFHRMLDVAIILVALWACAKGYGVSLDLHYQLAGAVAVLGFMFFAEWYALYGSWRSDSIGRETWMLMSIWILVCCVLLALAFISKSSAHFSRITILAWWAVTPVLLIAERLLLRFVLRRFRKLGLNTRSVAIVGNGMAASQIVDVIMNSPWMGLSIQGIYDDVGAAQLEPDANLLPQDIKTLLQHVHEGRIDCVYIAYPMRQEEKISHLVDMLADSTVSVHIVPDVFVSELFHARWSNLGGMPVVSVFESPIYGSNSFLKRVEDVVLGSLILLLVSPVMLSIALAVKLTSPGPAIFRQRRYGLDGKVIEVWKFRSMSVTEDGAHIPQAQKNDPRITPLGAFLRRTSLDELPQFINVLQGQMSIVGPRPHAVAHNEQYRKLIHGYMLRHTVKPGITGWAQVNGWRGETDTTEKMAMRVKYDLEYINNWSIVFDLKIIWMTIFGGMRGKNAY</sequence>
<evidence type="ECO:0000256" key="1">
    <source>
        <dbReference type="ARBA" id="ARBA00004141"/>
    </source>
</evidence>
<evidence type="ECO:0000259" key="7">
    <source>
        <dbReference type="Pfam" id="PF02397"/>
    </source>
</evidence>
<dbReference type="InterPro" id="IPR003362">
    <property type="entry name" value="Bact_transf"/>
</dbReference>
<dbReference type="SUPFAM" id="SSF51735">
    <property type="entry name" value="NAD(P)-binding Rossmann-fold domains"/>
    <property type="match status" value="1"/>
</dbReference>
<accession>A0A1J5TSE4</accession>